<name>A0ABN6Z579_9FIRM</name>
<accession>A0ABN6Z579</accession>
<evidence type="ECO:0000313" key="2">
    <source>
        <dbReference type="EMBL" id="BDZ78357.1"/>
    </source>
</evidence>
<evidence type="ECO:0000313" key="3">
    <source>
        <dbReference type="Proteomes" id="UP001305815"/>
    </source>
</evidence>
<dbReference type="EMBL" id="AP027742">
    <property type="protein sequence ID" value="BDZ78357.1"/>
    <property type="molecule type" value="Genomic_DNA"/>
</dbReference>
<dbReference type="Pfam" id="PF01522">
    <property type="entry name" value="Polysacc_deac_1"/>
    <property type="match status" value="1"/>
</dbReference>
<reference evidence="3" key="1">
    <citation type="journal article" date="2023" name="Int. J. Syst. Evol. Microbiol.">
        <title>Claveliimonas bilis gen. nov., sp. nov., deoxycholic acid-producing bacteria isolated from human faeces, and reclassification of Sellimonas monacensis Zenner et al. 2021 as Claveliimonas monacensis comb. nov.</title>
        <authorList>
            <person name="Hisatomi A."/>
            <person name="Kastawa N.W.E.P.G."/>
            <person name="Song I."/>
            <person name="Ohkuma M."/>
            <person name="Fukiya S."/>
            <person name="Sakamoto M."/>
        </authorList>
    </citation>
    <scope>NUCLEOTIDE SEQUENCE [LARGE SCALE GENOMIC DNA]</scope>
    <source>
        <strain evidence="3">12BBH14</strain>
    </source>
</reference>
<dbReference type="PANTHER" id="PTHR10587">
    <property type="entry name" value="GLYCOSYL TRANSFERASE-RELATED"/>
    <property type="match status" value="1"/>
</dbReference>
<dbReference type="Gene3D" id="3.20.20.370">
    <property type="entry name" value="Glycoside hydrolase/deacetylase"/>
    <property type="match status" value="1"/>
</dbReference>
<keyword evidence="3" id="KW-1185">Reference proteome</keyword>
<organism evidence="2 3">
    <name type="scientific">Claveliimonas bilis</name>
    <dbReference type="NCBI Taxonomy" id="3028070"/>
    <lineage>
        <taxon>Bacteria</taxon>
        <taxon>Bacillati</taxon>
        <taxon>Bacillota</taxon>
        <taxon>Clostridia</taxon>
        <taxon>Lachnospirales</taxon>
        <taxon>Lachnospiraceae</taxon>
        <taxon>Claveliimonas</taxon>
    </lineage>
</organism>
<dbReference type="InterPro" id="IPR011330">
    <property type="entry name" value="Glyco_hydro/deAcase_b/a-brl"/>
</dbReference>
<proteinExistence type="predicted"/>
<dbReference type="SUPFAM" id="SSF88713">
    <property type="entry name" value="Glycoside hydrolase/deacetylase"/>
    <property type="match status" value="1"/>
</dbReference>
<dbReference type="InterPro" id="IPR002509">
    <property type="entry name" value="NODB_dom"/>
</dbReference>
<dbReference type="PROSITE" id="PS51677">
    <property type="entry name" value="NODB"/>
    <property type="match status" value="1"/>
</dbReference>
<evidence type="ECO:0000259" key="1">
    <source>
        <dbReference type="PROSITE" id="PS51677"/>
    </source>
</evidence>
<dbReference type="Proteomes" id="UP001305815">
    <property type="component" value="Chromosome"/>
</dbReference>
<feature type="domain" description="NodB homology" evidence="1">
    <location>
        <begin position="84"/>
        <end position="266"/>
    </location>
</feature>
<sequence length="276" mass="31269">MLTRFKSFRPFRPILLPLLFAGAFFFGHLTGFIVEQVFPAAAETSSEGNWGLSFQEEGEAPIGNAKAEDLKELNAYYTGDTGKQIIYLTFDAGYENGNTDALLDALKKHHAPATFFVVGNFIEDNPDLIKRMVKEGHTVGNHTYSHPDMSQISTKESFETELGKVELLYQEITGKEMTKFYRPPQGKYSQENLKMAQELGYHTFFWSLAYVDWYEEDQPSREEAFDKLLPRIHPGAIVLLHSTSSTNAGILDELLTRWEKIGYEFGDLNDLVAEEG</sequence>
<gene>
    <name evidence="2" type="ORF">Lac1_25400</name>
</gene>
<protein>
    <submittedName>
        <fullName evidence="2">Delta-lactam-biosynthetic de-N-acetylase</fullName>
    </submittedName>
</protein>
<dbReference type="InterPro" id="IPR050248">
    <property type="entry name" value="Polysacc_deacetylase_ArnD"/>
</dbReference>
<dbReference type="RefSeq" id="WP_316265408.1">
    <property type="nucleotide sequence ID" value="NZ_AP027742.1"/>
</dbReference>
<dbReference type="PANTHER" id="PTHR10587:SF78">
    <property type="entry name" value="PEPTIDOGLYCAN-N-ACETYLMURAMIC ACID DEACETYLASE PDAA"/>
    <property type="match status" value="1"/>
</dbReference>